<feature type="transmembrane region" description="Helical" evidence="1">
    <location>
        <begin position="106"/>
        <end position="124"/>
    </location>
</feature>
<evidence type="ECO:0000256" key="1">
    <source>
        <dbReference type="SAM" id="Phobius"/>
    </source>
</evidence>
<name>A0ABQ1T1R0_9GAMM</name>
<dbReference type="Proteomes" id="UP000638462">
    <property type="component" value="Unassembled WGS sequence"/>
</dbReference>
<comment type="caution">
    <text evidence="2">The sequence shown here is derived from an EMBL/GenBank/DDBJ whole genome shotgun (WGS) entry which is preliminary data.</text>
</comment>
<keyword evidence="1" id="KW-0812">Transmembrane</keyword>
<keyword evidence="3" id="KW-1185">Reference proteome</keyword>
<gene>
    <name evidence="2" type="ORF">GCM10008027_00570</name>
</gene>
<keyword evidence="1" id="KW-1133">Transmembrane helix</keyword>
<evidence type="ECO:0000313" key="3">
    <source>
        <dbReference type="Proteomes" id="UP000638462"/>
    </source>
</evidence>
<dbReference type="RefSeq" id="WP_188726610.1">
    <property type="nucleotide sequence ID" value="NZ_BMIT01000001.1"/>
</dbReference>
<organism evidence="2 3">
    <name type="scientific">Pseudoalteromonas gelatinilytica</name>
    <dbReference type="NCBI Taxonomy" id="1703256"/>
    <lineage>
        <taxon>Bacteria</taxon>
        <taxon>Pseudomonadati</taxon>
        <taxon>Pseudomonadota</taxon>
        <taxon>Gammaproteobacteria</taxon>
        <taxon>Alteromonadales</taxon>
        <taxon>Pseudoalteromonadaceae</taxon>
        <taxon>Pseudoalteromonas</taxon>
    </lineage>
</organism>
<feature type="transmembrane region" description="Helical" evidence="1">
    <location>
        <begin position="24"/>
        <end position="41"/>
    </location>
</feature>
<reference evidence="3" key="1">
    <citation type="journal article" date="2019" name="Int. J. Syst. Evol. Microbiol.">
        <title>The Global Catalogue of Microorganisms (GCM) 10K type strain sequencing project: providing services to taxonomists for standard genome sequencing and annotation.</title>
        <authorList>
            <consortium name="The Broad Institute Genomics Platform"/>
            <consortium name="The Broad Institute Genome Sequencing Center for Infectious Disease"/>
            <person name="Wu L."/>
            <person name="Ma J."/>
        </authorList>
    </citation>
    <scope>NUCLEOTIDE SEQUENCE [LARGE SCALE GENOMIC DNA]</scope>
    <source>
        <strain evidence="3">CGMCC 1.15394</strain>
    </source>
</reference>
<proteinExistence type="predicted"/>
<feature type="transmembrane region" description="Helical" evidence="1">
    <location>
        <begin position="53"/>
        <end position="72"/>
    </location>
</feature>
<dbReference type="EMBL" id="BMIT01000001">
    <property type="protein sequence ID" value="GGE79793.1"/>
    <property type="molecule type" value="Genomic_DNA"/>
</dbReference>
<sequence>MDNSVNMIEIFQMFQAQYSQVDKLWNYFGVVSLAVAGFTIGNEKATRTIKEPIAIVIGYLAFCVGNYTALIYSHKFLVVLANRYNEKACSYALNHLKVITVERVSVFYILVVITFTLTILVVSYSRLKLKQHDEG</sequence>
<accession>A0ABQ1T1R0</accession>
<evidence type="ECO:0000313" key="2">
    <source>
        <dbReference type="EMBL" id="GGE79793.1"/>
    </source>
</evidence>
<protein>
    <submittedName>
        <fullName evidence="2">Uncharacterized protein</fullName>
    </submittedName>
</protein>
<keyword evidence="1" id="KW-0472">Membrane</keyword>